<accession>A0A402CYK1</accession>
<feature type="domain" description="Small ribosomal subunit protein uS7" evidence="9">
    <location>
        <begin position="2"/>
        <end position="149"/>
    </location>
</feature>
<keyword evidence="6 7" id="KW-0687">Ribonucleoprotein</keyword>
<keyword evidence="11" id="KW-1185">Reference proteome</keyword>
<dbReference type="Proteomes" id="UP000287394">
    <property type="component" value="Chromosome"/>
</dbReference>
<evidence type="ECO:0000256" key="3">
    <source>
        <dbReference type="ARBA" id="ARBA00022730"/>
    </source>
</evidence>
<evidence type="ECO:0000256" key="5">
    <source>
        <dbReference type="ARBA" id="ARBA00022980"/>
    </source>
</evidence>
<protein>
    <recommendedName>
        <fullName evidence="7">Small ribosomal subunit protein uS7</fullName>
    </recommendedName>
</protein>
<dbReference type="FunCoup" id="A0A402CYK1">
    <property type="interactions" value="508"/>
</dbReference>
<dbReference type="InterPro" id="IPR000235">
    <property type="entry name" value="Ribosomal_uS7"/>
</dbReference>
<organism evidence="10 11">
    <name type="scientific">Capsulimonas corticalis</name>
    <dbReference type="NCBI Taxonomy" id="2219043"/>
    <lineage>
        <taxon>Bacteria</taxon>
        <taxon>Bacillati</taxon>
        <taxon>Armatimonadota</taxon>
        <taxon>Armatimonadia</taxon>
        <taxon>Capsulimonadales</taxon>
        <taxon>Capsulimonadaceae</taxon>
        <taxon>Capsulimonas</taxon>
    </lineage>
</organism>
<evidence type="ECO:0000259" key="9">
    <source>
        <dbReference type="Pfam" id="PF00177"/>
    </source>
</evidence>
<evidence type="ECO:0000256" key="8">
    <source>
        <dbReference type="RuleBase" id="RU003619"/>
    </source>
</evidence>
<keyword evidence="5 7" id="KW-0689">Ribosomal protein</keyword>
<dbReference type="GO" id="GO:0003735">
    <property type="term" value="F:structural constituent of ribosome"/>
    <property type="evidence" value="ECO:0007669"/>
    <property type="project" value="InterPro"/>
</dbReference>
<dbReference type="KEGG" id="ccot:CCAX7_33570"/>
<evidence type="ECO:0000313" key="10">
    <source>
        <dbReference type="EMBL" id="BDI31306.1"/>
    </source>
</evidence>
<comment type="similarity">
    <text evidence="1 7 8">Belongs to the universal ribosomal protein uS7 family.</text>
</comment>
<dbReference type="InterPro" id="IPR005717">
    <property type="entry name" value="Ribosomal_uS7_bac/org-type"/>
</dbReference>
<dbReference type="GO" id="GO:0006412">
    <property type="term" value="P:translation"/>
    <property type="evidence" value="ECO:0007669"/>
    <property type="project" value="UniProtKB-UniRule"/>
</dbReference>
<dbReference type="InterPro" id="IPR020606">
    <property type="entry name" value="Ribosomal_uS7_CS"/>
</dbReference>
<comment type="subunit">
    <text evidence="7">Part of the 30S ribosomal subunit. Contacts proteins S9 and S11.</text>
</comment>
<dbReference type="InterPro" id="IPR023798">
    <property type="entry name" value="Ribosomal_uS7_dom"/>
</dbReference>
<name>A0A402CYK1_9BACT</name>
<gene>
    <name evidence="7" type="primary">rpsG</name>
    <name evidence="10" type="ORF">CCAX7_33570</name>
</gene>
<dbReference type="EMBL" id="AP025739">
    <property type="protein sequence ID" value="BDI31306.1"/>
    <property type="molecule type" value="Genomic_DNA"/>
</dbReference>
<dbReference type="SUPFAM" id="SSF47973">
    <property type="entry name" value="Ribosomal protein S7"/>
    <property type="match status" value="1"/>
</dbReference>
<evidence type="ECO:0000256" key="2">
    <source>
        <dbReference type="ARBA" id="ARBA00022555"/>
    </source>
</evidence>
<evidence type="ECO:0000256" key="4">
    <source>
        <dbReference type="ARBA" id="ARBA00022884"/>
    </source>
</evidence>
<sequence>MPRKGPAKKRAITPDPVYHNRLVTRFVNRMMLDGKKSVSETIFYSALEQVESRSGRKGIEVFELAVRNVMPQVEVKPRRVGGATYQVPMEIRTDRKLSLALRWLVAAARKRSGKTMIERLASELNDAANNSGAAVRQREEKHKMADANKAFAHYRF</sequence>
<dbReference type="OrthoDB" id="9807653at2"/>
<evidence type="ECO:0000256" key="7">
    <source>
        <dbReference type="HAMAP-Rule" id="MF_00480"/>
    </source>
</evidence>
<dbReference type="RefSeq" id="WP_119322403.1">
    <property type="nucleotide sequence ID" value="NZ_AP025739.1"/>
</dbReference>
<comment type="function">
    <text evidence="7">One of the primary rRNA binding proteins, it binds directly to 16S rRNA where it nucleates assembly of the head domain of the 30S subunit. Is located at the subunit interface close to the decoding center, probably blocks exit of the E-site tRNA.</text>
</comment>
<dbReference type="GO" id="GO:0015935">
    <property type="term" value="C:small ribosomal subunit"/>
    <property type="evidence" value="ECO:0007669"/>
    <property type="project" value="InterPro"/>
</dbReference>
<dbReference type="PANTHER" id="PTHR11205">
    <property type="entry name" value="RIBOSOMAL PROTEIN S7"/>
    <property type="match status" value="1"/>
</dbReference>
<dbReference type="Gene3D" id="1.10.455.10">
    <property type="entry name" value="Ribosomal protein S7 domain"/>
    <property type="match status" value="1"/>
</dbReference>
<dbReference type="Pfam" id="PF00177">
    <property type="entry name" value="Ribosomal_S7"/>
    <property type="match status" value="1"/>
</dbReference>
<evidence type="ECO:0000256" key="6">
    <source>
        <dbReference type="ARBA" id="ARBA00023274"/>
    </source>
</evidence>
<dbReference type="NCBIfam" id="TIGR01029">
    <property type="entry name" value="rpsG_bact"/>
    <property type="match status" value="1"/>
</dbReference>
<dbReference type="InterPro" id="IPR036823">
    <property type="entry name" value="Ribosomal_uS7_dom_sf"/>
</dbReference>
<evidence type="ECO:0000313" key="11">
    <source>
        <dbReference type="Proteomes" id="UP000287394"/>
    </source>
</evidence>
<dbReference type="PROSITE" id="PS00052">
    <property type="entry name" value="RIBOSOMAL_S7"/>
    <property type="match status" value="1"/>
</dbReference>
<dbReference type="PIRSF" id="PIRSF002122">
    <property type="entry name" value="RPS7p_RPS7a_RPS5e_RPS7o"/>
    <property type="match status" value="1"/>
</dbReference>
<reference evidence="10 11" key="1">
    <citation type="journal article" date="2019" name="Int. J. Syst. Evol. Microbiol.">
        <title>Capsulimonas corticalis gen. nov., sp. nov., an aerobic capsulated bacterium, of a novel bacterial order, Capsulimonadales ord. nov., of the class Armatimonadia of the phylum Armatimonadetes.</title>
        <authorList>
            <person name="Li J."/>
            <person name="Kudo C."/>
            <person name="Tonouchi A."/>
        </authorList>
    </citation>
    <scope>NUCLEOTIDE SEQUENCE [LARGE SCALE GENOMIC DNA]</scope>
    <source>
        <strain evidence="10 11">AX-7</strain>
    </source>
</reference>
<keyword evidence="4 7" id="KW-0694">RNA-binding</keyword>
<keyword evidence="3 7" id="KW-0699">rRNA-binding</keyword>
<dbReference type="AlphaFoldDB" id="A0A402CYK1"/>
<keyword evidence="2 7" id="KW-0820">tRNA-binding</keyword>
<proteinExistence type="inferred from homology"/>
<dbReference type="HAMAP" id="MF_00480_B">
    <property type="entry name" value="Ribosomal_uS7_B"/>
    <property type="match status" value="1"/>
</dbReference>
<dbReference type="GO" id="GO:0000049">
    <property type="term" value="F:tRNA binding"/>
    <property type="evidence" value="ECO:0007669"/>
    <property type="project" value="UniProtKB-UniRule"/>
</dbReference>
<dbReference type="GO" id="GO:0019843">
    <property type="term" value="F:rRNA binding"/>
    <property type="evidence" value="ECO:0007669"/>
    <property type="project" value="UniProtKB-UniRule"/>
</dbReference>
<dbReference type="CDD" id="cd14869">
    <property type="entry name" value="uS7_Bacteria"/>
    <property type="match status" value="1"/>
</dbReference>
<dbReference type="FunFam" id="1.10.455.10:FF:000001">
    <property type="entry name" value="30S ribosomal protein S7"/>
    <property type="match status" value="1"/>
</dbReference>
<evidence type="ECO:0000256" key="1">
    <source>
        <dbReference type="ARBA" id="ARBA00007151"/>
    </source>
</evidence>